<reference evidence="3 4" key="1">
    <citation type="submission" date="2024-01" db="EMBL/GenBank/DDBJ databases">
        <authorList>
            <person name="Allen C."/>
            <person name="Tagirdzhanova G."/>
        </authorList>
    </citation>
    <scope>NUCLEOTIDE SEQUENCE [LARGE SCALE GENOMIC DNA]</scope>
    <source>
        <strain evidence="3 4">CBS 119000</strain>
    </source>
</reference>
<dbReference type="SUPFAM" id="SSF117916">
    <property type="entry name" value="Fe-S cluster assembly (FSCA) domain-like"/>
    <property type="match status" value="1"/>
</dbReference>
<dbReference type="PANTHER" id="PTHR12377:SF0">
    <property type="entry name" value="CYTOSOLIC IRON-SULFUR ASSEMBLY COMPONENT 2B"/>
    <property type="match status" value="1"/>
</dbReference>
<organism evidence="3 4">
    <name type="scientific">Sporothrix epigloea</name>
    <dbReference type="NCBI Taxonomy" id="1892477"/>
    <lineage>
        <taxon>Eukaryota</taxon>
        <taxon>Fungi</taxon>
        <taxon>Dikarya</taxon>
        <taxon>Ascomycota</taxon>
        <taxon>Pezizomycotina</taxon>
        <taxon>Sordariomycetes</taxon>
        <taxon>Sordariomycetidae</taxon>
        <taxon>Ophiostomatales</taxon>
        <taxon>Ophiostomataceae</taxon>
        <taxon>Sporothrix</taxon>
    </lineage>
</organism>
<feature type="compositionally biased region" description="Basic and acidic residues" evidence="2">
    <location>
        <begin position="22"/>
        <end position="41"/>
    </location>
</feature>
<keyword evidence="4" id="KW-1185">Reference proteome</keyword>
<comment type="similarity">
    <text evidence="1">Belongs to the MIP18 family.</text>
</comment>
<evidence type="ECO:0000256" key="2">
    <source>
        <dbReference type="SAM" id="MobiDB-lite"/>
    </source>
</evidence>
<gene>
    <name evidence="3" type="ORF">SEPCBS119000_005924</name>
</gene>
<feature type="compositionally biased region" description="Low complexity" evidence="2">
    <location>
        <begin position="55"/>
        <end position="67"/>
    </location>
</feature>
<dbReference type="EMBL" id="CAWUON010000126">
    <property type="protein sequence ID" value="CAK7273958.1"/>
    <property type="molecule type" value="Genomic_DNA"/>
</dbReference>
<dbReference type="Proteomes" id="UP001642502">
    <property type="component" value="Unassembled WGS sequence"/>
</dbReference>
<evidence type="ECO:0000313" key="4">
    <source>
        <dbReference type="Proteomes" id="UP001642502"/>
    </source>
</evidence>
<dbReference type="Gene3D" id="6.10.250.1280">
    <property type="match status" value="1"/>
</dbReference>
<protein>
    <recommendedName>
        <fullName evidence="5">MIP18 family-like domain-containing protein</fullName>
    </recommendedName>
</protein>
<sequence length="246" mass="26962">MAELQNANPVILNAAQLPSRRLGKETASKRGPEFRFDDILSPKRKSTGDPAAHWSVESVSPPSPLSSVSSADVFDNVDAFGGDDDHVFTEEPIDEQEIYGKSEWSLPKKVESRWDYLISTISDPEHPHTLGQLSVVNLSDIRISPSPATAEARAVSSNPNALTQVLVYVTPTVNHCSLVTVIGLAIRVRLEQTLPPNYRVDIQVKEGAHAQDDQVTKQLSDKERVAAALENDTLRGVLTKMLETCQ</sequence>
<proteinExistence type="inferred from homology"/>
<evidence type="ECO:0000256" key="1">
    <source>
        <dbReference type="ARBA" id="ARBA00010381"/>
    </source>
</evidence>
<dbReference type="InterPro" id="IPR039796">
    <property type="entry name" value="MIP18"/>
</dbReference>
<dbReference type="Gene3D" id="3.30.300.130">
    <property type="entry name" value="Fe-S cluster assembly (FSCA)"/>
    <property type="match status" value="1"/>
</dbReference>
<name>A0ABP0E228_9PEZI</name>
<dbReference type="InterPro" id="IPR034904">
    <property type="entry name" value="FSCA_dom_sf"/>
</dbReference>
<comment type="caution">
    <text evidence="3">The sequence shown here is derived from an EMBL/GenBank/DDBJ whole genome shotgun (WGS) entry which is preliminary data.</text>
</comment>
<accession>A0ABP0E228</accession>
<evidence type="ECO:0008006" key="5">
    <source>
        <dbReference type="Google" id="ProtNLM"/>
    </source>
</evidence>
<feature type="region of interest" description="Disordered" evidence="2">
    <location>
        <begin position="18"/>
        <end position="67"/>
    </location>
</feature>
<dbReference type="PANTHER" id="PTHR12377">
    <property type="entry name" value="CYTOSOLIC IRON-SULFUR ASSEMBLY COMPONENT 2B-RELATED"/>
    <property type="match status" value="1"/>
</dbReference>
<evidence type="ECO:0000313" key="3">
    <source>
        <dbReference type="EMBL" id="CAK7273958.1"/>
    </source>
</evidence>